<feature type="transmembrane region" description="Helical" evidence="6">
    <location>
        <begin position="12"/>
        <end position="34"/>
    </location>
</feature>
<dbReference type="PANTHER" id="PTHR31621:SF66">
    <property type="entry name" value="PROTEIN DMP2"/>
    <property type="match status" value="1"/>
</dbReference>
<comment type="subcellular location">
    <subcellularLocation>
        <location evidence="1">Membrane</location>
        <topology evidence="1">Multi-pass membrane protein</topology>
    </subcellularLocation>
</comment>
<keyword evidence="5 6" id="KW-0472">Membrane</keyword>
<dbReference type="InterPro" id="IPR007770">
    <property type="entry name" value="DMP"/>
</dbReference>
<evidence type="ECO:0000256" key="1">
    <source>
        <dbReference type="ARBA" id="ARBA00004141"/>
    </source>
</evidence>
<dbReference type="GO" id="GO:0005737">
    <property type="term" value="C:cytoplasm"/>
    <property type="evidence" value="ECO:0007669"/>
    <property type="project" value="UniProtKB-ARBA"/>
</dbReference>
<protein>
    <recommendedName>
        <fullName evidence="9">NADH dehydrogenase subunit 6</fullName>
    </recommendedName>
</protein>
<reference evidence="7 8" key="1">
    <citation type="submission" date="2024-09" db="EMBL/GenBank/DDBJ databases">
        <title>Chromosome-scale assembly of Riccia sorocarpa.</title>
        <authorList>
            <person name="Paukszto L."/>
        </authorList>
    </citation>
    <scope>NUCLEOTIDE SEQUENCE [LARGE SCALE GENOMIC DNA]</scope>
    <source>
        <strain evidence="7">LP-2024</strain>
        <tissue evidence="7">Aerial parts of the thallus</tissue>
    </source>
</reference>
<dbReference type="Pfam" id="PF05078">
    <property type="entry name" value="DUF679"/>
    <property type="match status" value="1"/>
</dbReference>
<keyword evidence="4 6" id="KW-1133">Transmembrane helix</keyword>
<evidence type="ECO:0000256" key="2">
    <source>
        <dbReference type="ARBA" id="ARBA00008707"/>
    </source>
</evidence>
<evidence type="ECO:0008006" key="9">
    <source>
        <dbReference type="Google" id="ProtNLM"/>
    </source>
</evidence>
<comment type="caution">
    <text evidence="7">The sequence shown here is derived from an EMBL/GenBank/DDBJ whole genome shotgun (WGS) entry which is preliminary data.</text>
</comment>
<accession>A0ABD3HEK0</accession>
<proteinExistence type="inferred from homology"/>
<feature type="transmembrane region" description="Helical" evidence="6">
    <location>
        <begin position="46"/>
        <end position="64"/>
    </location>
</feature>
<evidence type="ECO:0000256" key="6">
    <source>
        <dbReference type="SAM" id="Phobius"/>
    </source>
</evidence>
<comment type="similarity">
    <text evidence="2">Belongs to the plant DMP1 protein family.</text>
</comment>
<organism evidence="7 8">
    <name type="scientific">Riccia sorocarpa</name>
    <dbReference type="NCBI Taxonomy" id="122646"/>
    <lineage>
        <taxon>Eukaryota</taxon>
        <taxon>Viridiplantae</taxon>
        <taxon>Streptophyta</taxon>
        <taxon>Embryophyta</taxon>
        <taxon>Marchantiophyta</taxon>
        <taxon>Marchantiopsida</taxon>
        <taxon>Marchantiidae</taxon>
        <taxon>Marchantiales</taxon>
        <taxon>Ricciaceae</taxon>
        <taxon>Riccia</taxon>
    </lineage>
</organism>
<evidence type="ECO:0000256" key="3">
    <source>
        <dbReference type="ARBA" id="ARBA00022692"/>
    </source>
</evidence>
<gene>
    <name evidence="7" type="ORF">R1sor_015198</name>
</gene>
<sequence>MTNSPSVAPDKFTNLAMLLPTGMFLVFSAVVPVITNDGKCHTVEKIVSGILVGLFAFFCAFSSFTDSFVTSDGTIWYGIVTTKGLWNSFLSGRSDIPGVEGMFYVGQGDKYKLKLSDFYIATLSVISFSSLTLLCTPLTDCFYPGVPSNVLKSIPIPVNFLVGLLFAFGKPARHGIGNAVRLTHTKSAIEEPFLHPDSGVQCLYTNIQPQC</sequence>
<dbReference type="Proteomes" id="UP001633002">
    <property type="component" value="Unassembled WGS sequence"/>
</dbReference>
<evidence type="ECO:0000313" key="7">
    <source>
        <dbReference type="EMBL" id="KAL3688889.1"/>
    </source>
</evidence>
<evidence type="ECO:0000256" key="5">
    <source>
        <dbReference type="ARBA" id="ARBA00023136"/>
    </source>
</evidence>
<evidence type="ECO:0000313" key="8">
    <source>
        <dbReference type="Proteomes" id="UP001633002"/>
    </source>
</evidence>
<keyword evidence="3 6" id="KW-0812">Transmembrane</keyword>
<keyword evidence="8" id="KW-1185">Reference proteome</keyword>
<dbReference type="PANTHER" id="PTHR31621">
    <property type="entry name" value="PROTEIN DMP3"/>
    <property type="match status" value="1"/>
</dbReference>
<name>A0ABD3HEK0_9MARC</name>
<dbReference type="AlphaFoldDB" id="A0ABD3HEK0"/>
<dbReference type="EMBL" id="JBJQOH010000004">
    <property type="protein sequence ID" value="KAL3688889.1"/>
    <property type="molecule type" value="Genomic_DNA"/>
</dbReference>
<evidence type="ECO:0000256" key="4">
    <source>
        <dbReference type="ARBA" id="ARBA00022989"/>
    </source>
</evidence>
<dbReference type="GO" id="GO:0016020">
    <property type="term" value="C:membrane"/>
    <property type="evidence" value="ECO:0007669"/>
    <property type="project" value="UniProtKB-SubCell"/>
</dbReference>